<keyword evidence="2" id="KW-0720">Serine protease</keyword>
<comment type="caution">
    <text evidence="5">The sequence shown here is derived from an EMBL/GenBank/DDBJ whole genome shotgun (WGS) entry which is preliminary data.</text>
</comment>
<keyword evidence="1" id="KW-1015">Disulfide bond</keyword>
<evidence type="ECO:0000313" key="6">
    <source>
        <dbReference type="Proteomes" id="UP001642540"/>
    </source>
</evidence>
<dbReference type="InterPro" id="IPR018114">
    <property type="entry name" value="TRYPSIN_HIS"/>
</dbReference>
<dbReference type="PANTHER" id="PTHR24252:SF7">
    <property type="entry name" value="HYALIN"/>
    <property type="match status" value="1"/>
</dbReference>
<keyword evidence="2" id="KW-0378">Hydrolase</keyword>
<dbReference type="InterPro" id="IPR009003">
    <property type="entry name" value="Peptidase_S1_PA"/>
</dbReference>
<dbReference type="PROSITE" id="PS00135">
    <property type="entry name" value="TRYPSIN_SER"/>
    <property type="match status" value="1"/>
</dbReference>
<accession>A0ABP1QHZ0</accession>
<evidence type="ECO:0000259" key="4">
    <source>
        <dbReference type="PROSITE" id="PS50240"/>
    </source>
</evidence>
<keyword evidence="2" id="KW-0645">Protease</keyword>
<keyword evidence="6" id="KW-1185">Reference proteome</keyword>
<gene>
    <name evidence="5" type="ORF">ODALV1_LOCUS10519</name>
</gene>
<dbReference type="PANTHER" id="PTHR24252">
    <property type="entry name" value="ACROSIN-RELATED"/>
    <property type="match status" value="1"/>
</dbReference>
<dbReference type="InterPro" id="IPR043504">
    <property type="entry name" value="Peptidase_S1_PA_chymotrypsin"/>
</dbReference>
<dbReference type="PROSITE" id="PS00134">
    <property type="entry name" value="TRYPSIN_HIS"/>
    <property type="match status" value="1"/>
</dbReference>
<dbReference type="SMART" id="SM00020">
    <property type="entry name" value="Tryp_SPc"/>
    <property type="match status" value="1"/>
</dbReference>
<feature type="region of interest" description="Disordered" evidence="3">
    <location>
        <begin position="252"/>
        <end position="279"/>
    </location>
</feature>
<dbReference type="PROSITE" id="PS50240">
    <property type="entry name" value="TRYPSIN_DOM"/>
    <property type="match status" value="1"/>
</dbReference>
<dbReference type="PRINTS" id="PR00722">
    <property type="entry name" value="CHYMOTRYPSIN"/>
</dbReference>
<evidence type="ECO:0000256" key="2">
    <source>
        <dbReference type="RuleBase" id="RU363034"/>
    </source>
</evidence>
<proteinExistence type="predicted"/>
<dbReference type="InterPro" id="IPR033116">
    <property type="entry name" value="TRYPSIN_SER"/>
</dbReference>
<sequence>MEVQEGRIFKSRKKIPLDLSKVSEQPSDTLRCGETYSISQEGYLIFRLSSKKSCHYSFLGSRTDNCTAAIFCDGVMTIAKSINGTCDTEVFAVTDGTEGFMSGCGTFHFGNAPRRPRKGKDLYVYYRGMCVKSKCIAFCAEDWKNRGNLKPVRPVALNKKYKGLETDKSCVCGMKGESEGRVVGGTTALKFEFPWMVALVFKGSGYERSPFCGGALVNNLYVISAAHCFVESGVQPDQFELVFHAHVMDKRSDDGQVPSDDDSNFKDIPGWADPRETDESEHSIRLEAESVLVHPLFDRLYDFDIAIIKLKKKLEFTSPELLPICLPTIEETFDYADGENLIVTGWGKTRENARAGARVLQKLNVPYLSLRNCSKYTLARSRHLCAGYLEGEKDACAGDSGGPLIHSTTPKGDQYMLSGVVSAGKGCARKESLGLYTNIYELSQWIYYHMDGAVWCAR</sequence>
<name>A0ABP1QHZ0_9HEXA</name>
<organism evidence="5 6">
    <name type="scientific">Orchesella dallaii</name>
    <dbReference type="NCBI Taxonomy" id="48710"/>
    <lineage>
        <taxon>Eukaryota</taxon>
        <taxon>Metazoa</taxon>
        <taxon>Ecdysozoa</taxon>
        <taxon>Arthropoda</taxon>
        <taxon>Hexapoda</taxon>
        <taxon>Collembola</taxon>
        <taxon>Entomobryomorpha</taxon>
        <taxon>Entomobryoidea</taxon>
        <taxon>Orchesellidae</taxon>
        <taxon>Orchesellinae</taxon>
        <taxon>Orchesella</taxon>
    </lineage>
</organism>
<protein>
    <recommendedName>
        <fullName evidence="4">Peptidase S1 domain-containing protein</fullName>
    </recommendedName>
</protein>
<dbReference type="InterPro" id="IPR001314">
    <property type="entry name" value="Peptidase_S1A"/>
</dbReference>
<feature type="domain" description="Peptidase S1" evidence="4">
    <location>
        <begin position="182"/>
        <end position="451"/>
    </location>
</feature>
<dbReference type="Proteomes" id="UP001642540">
    <property type="component" value="Unassembled WGS sequence"/>
</dbReference>
<evidence type="ECO:0000313" key="5">
    <source>
        <dbReference type="EMBL" id="CAL8100373.1"/>
    </source>
</evidence>
<evidence type="ECO:0000256" key="1">
    <source>
        <dbReference type="ARBA" id="ARBA00023157"/>
    </source>
</evidence>
<dbReference type="InterPro" id="IPR001254">
    <property type="entry name" value="Trypsin_dom"/>
</dbReference>
<reference evidence="5 6" key="1">
    <citation type="submission" date="2024-08" db="EMBL/GenBank/DDBJ databases">
        <authorList>
            <person name="Cucini C."/>
            <person name="Frati F."/>
        </authorList>
    </citation>
    <scope>NUCLEOTIDE SEQUENCE [LARGE SCALE GENOMIC DNA]</scope>
</reference>
<dbReference type="SUPFAM" id="SSF50494">
    <property type="entry name" value="Trypsin-like serine proteases"/>
    <property type="match status" value="1"/>
</dbReference>
<dbReference type="EMBL" id="CAXLJM020000032">
    <property type="protein sequence ID" value="CAL8100373.1"/>
    <property type="molecule type" value="Genomic_DNA"/>
</dbReference>
<evidence type="ECO:0000256" key="3">
    <source>
        <dbReference type="SAM" id="MobiDB-lite"/>
    </source>
</evidence>
<dbReference type="Pfam" id="PF00089">
    <property type="entry name" value="Trypsin"/>
    <property type="match status" value="2"/>
</dbReference>
<dbReference type="CDD" id="cd00190">
    <property type="entry name" value="Tryp_SPc"/>
    <property type="match status" value="1"/>
</dbReference>
<dbReference type="Gene3D" id="2.40.10.10">
    <property type="entry name" value="Trypsin-like serine proteases"/>
    <property type="match status" value="1"/>
</dbReference>